<gene>
    <name evidence="1" type="ORF">Vadar_011687</name>
</gene>
<dbReference type="EMBL" id="CM037152">
    <property type="protein sequence ID" value="KAH7833988.1"/>
    <property type="molecule type" value="Genomic_DNA"/>
</dbReference>
<protein>
    <submittedName>
        <fullName evidence="1">Uncharacterized protein</fullName>
    </submittedName>
</protein>
<evidence type="ECO:0000313" key="2">
    <source>
        <dbReference type="Proteomes" id="UP000828048"/>
    </source>
</evidence>
<keyword evidence="2" id="KW-1185">Reference proteome</keyword>
<name>A0ACB7X005_9ERIC</name>
<dbReference type="Proteomes" id="UP000828048">
    <property type="component" value="Chromosome 2"/>
</dbReference>
<comment type="caution">
    <text evidence="1">The sequence shown here is derived from an EMBL/GenBank/DDBJ whole genome shotgun (WGS) entry which is preliminary data.</text>
</comment>
<evidence type="ECO:0000313" key="1">
    <source>
        <dbReference type="EMBL" id="KAH7833988.1"/>
    </source>
</evidence>
<sequence>MHVLKKELNFSAAPRGRHASRLVSATQAPRQPPCRRHVIRHAGDTSSATQVPHQPPRQRHIIATSAATSSISVTFITKISFSFSLYFRSKMGFPHGTKVAVSLILVAVVWALAFKEIEGGPTTMVTSRSSHLGRNLLQAVNLTEPMRNSDDTVRADPLDNFKKYRGGYDITNKHYWSSTIFTGVPGYAIGVLWLLSGLVYGGFLLATTFCFKNNNRKLKKRSPCHKQCYLWHALLAAFFTVLAIVATGLVLGGNAKFHSRAKTVVNIIIDTANNATETIYNTTGAMRDMSINLEVSNGSSQASGLLISTSQKLDSQAADIEREAKKNRRSIDKGLKIVYILTIVTISFNLIAVLALSVFGMLKLQRALKALIVICWLLTVLCWLFFGVYFFLEKFEGDTCTALEDFQKDPYNSSLSSILPCNQLLSAKSLLSDVSARIYNLVKEVNMNISESYPNLVQVCNPFSAPPGYIYQPDNCPANTIKIGDIPQGLKMVSCSDTSNGTCEGGLISAAALRTVEAYTTSLQNILNVYPGMEDLVKCQSVAEAFSEILHSHCKPLKRYTRMVWAALVFLSVIMVAFVLIWTEEAYHQQKHHSSSGSVKPHSMVAEMMEAGVPQSTKDVSNRNSVL</sequence>
<reference evidence="1 2" key="1">
    <citation type="journal article" date="2021" name="Hortic Res">
        <title>High-quality reference genome and annotation aids understanding of berry development for evergreen blueberry (Vaccinium darrowii).</title>
        <authorList>
            <person name="Yu J."/>
            <person name="Hulse-Kemp A.M."/>
            <person name="Babiker E."/>
            <person name="Staton M."/>
        </authorList>
    </citation>
    <scope>NUCLEOTIDE SEQUENCE [LARGE SCALE GENOMIC DNA]</scope>
    <source>
        <strain evidence="2">cv. NJ 8807/NJ 8810</strain>
        <tissue evidence="1">Young leaf</tissue>
    </source>
</reference>
<proteinExistence type="predicted"/>
<accession>A0ACB7X005</accession>
<organism evidence="1 2">
    <name type="scientific">Vaccinium darrowii</name>
    <dbReference type="NCBI Taxonomy" id="229202"/>
    <lineage>
        <taxon>Eukaryota</taxon>
        <taxon>Viridiplantae</taxon>
        <taxon>Streptophyta</taxon>
        <taxon>Embryophyta</taxon>
        <taxon>Tracheophyta</taxon>
        <taxon>Spermatophyta</taxon>
        <taxon>Magnoliopsida</taxon>
        <taxon>eudicotyledons</taxon>
        <taxon>Gunneridae</taxon>
        <taxon>Pentapetalae</taxon>
        <taxon>asterids</taxon>
        <taxon>Ericales</taxon>
        <taxon>Ericaceae</taxon>
        <taxon>Vaccinioideae</taxon>
        <taxon>Vaccinieae</taxon>
        <taxon>Vaccinium</taxon>
    </lineage>
</organism>